<sequence length="44" mass="5075">MFPNFSMHKQTAMKIFSTEEIFAFSHPKAKTALTKFKQLLLDIG</sequence>
<dbReference type="AlphaFoldDB" id="G2KNV9"/>
<dbReference type="STRING" id="856793.MICA_2453"/>
<evidence type="ECO:0000313" key="1">
    <source>
        <dbReference type="EMBL" id="AEP10754.1"/>
    </source>
</evidence>
<protein>
    <submittedName>
        <fullName evidence="1">Uncharacterized protein</fullName>
    </submittedName>
</protein>
<organism evidence="1 2">
    <name type="scientific">Micavibrio aeruginosavorus (strain ARL-13)</name>
    <dbReference type="NCBI Taxonomy" id="856793"/>
    <lineage>
        <taxon>Bacteria</taxon>
        <taxon>Pseudomonadati</taxon>
        <taxon>Bdellovibrionota</taxon>
        <taxon>Bdellovibrionia</taxon>
        <taxon>Bdellovibrionales</taxon>
        <taxon>Pseudobdellovibrionaceae</taxon>
        <taxon>Micavibrio</taxon>
    </lineage>
</organism>
<keyword evidence="2" id="KW-1185">Reference proteome</keyword>
<proteinExistence type="predicted"/>
<dbReference type="KEGG" id="mai:MICA_2453"/>
<reference evidence="1 2" key="1">
    <citation type="journal article" date="2011" name="BMC Genomics">
        <title>Genomic insights into an obligate epibiotic bacterial predator: Micavibrio aeruginosavorus ARL-13.</title>
        <authorList>
            <person name="Wang Z."/>
            <person name="Kadouri D."/>
            <person name="Wu M."/>
        </authorList>
    </citation>
    <scope>NUCLEOTIDE SEQUENCE [LARGE SCALE GENOMIC DNA]</scope>
    <source>
        <strain evidence="1 2">ARL-13</strain>
    </source>
</reference>
<dbReference type="EMBL" id="CP002382">
    <property type="protein sequence ID" value="AEP10754.1"/>
    <property type="molecule type" value="Genomic_DNA"/>
</dbReference>
<accession>G2KNV9</accession>
<name>G2KNV9_MICAA</name>
<dbReference type="Proteomes" id="UP000009286">
    <property type="component" value="Chromosome"/>
</dbReference>
<evidence type="ECO:0000313" key="2">
    <source>
        <dbReference type="Proteomes" id="UP000009286"/>
    </source>
</evidence>
<gene>
    <name evidence="1" type="ordered locus">MICA_2453</name>
</gene>
<dbReference type="HOGENOM" id="CLU_3218580_0_0_5"/>